<protein>
    <submittedName>
        <fullName evidence="1">Uncharacterized protein</fullName>
    </submittedName>
</protein>
<evidence type="ECO:0000313" key="2">
    <source>
        <dbReference type="Proteomes" id="UP000192328"/>
    </source>
</evidence>
<gene>
    <name evidence="1" type="ORF">SAMN06297397_1684</name>
</gene>
<name>A0AC61PLG4_9FIRM</name>
<organism evidence="1 2">
    <name type="scientific">Aristaeella lactis</name>
    <dbReference type="NCBI Taxonomy" id="3046383"/>
    <lineage>
        <taxon>Bacteria</taxon>
        <taxon>Bacillati</taxon>
        <taxon>Bacillota</taxon>
        <taxon>Clostridia</taxon>
        <taxon>Eubacteriales</taxon>
        <taxon>Aristaeellaceae</taxon>
        <taxon>Aristaeella</taxon>
    </lineage>
</organism>
<dbReference type="EMBL" id="FWXZ01000003">
    <property type="protein sequence ID" value="SMC63454.1"/>
    <property type="molecule type" value="Genomic_DNA"/>
</dbReference>
<evidence type="ECO:0000313" key="1">
    <source>
        <dbReference type="EMBL" id="SMC63454.1"/>
    </source>
</evidence>
<reference evidence="1" key="1">
    <citation type="submission" date="2017-04" db="EMBL/GenBank/DDBJ databases">
        <authorList>
            <person name="Varghese N."/>
            <person name="Submissions S."/>
        </authorList>
    </citation>
    <scope>NUCLEOTIDE SEQUENCE</scope>
    <source>
        <strain evidence="1">WTE2008</strain>
    </source>
</reference>
<accession>A0AC61PLG4</accession>
<dbReference type="Proteomes" id="UP000192328">
    <property type="component" value="Unassembled WGS sequence"/>
</dbReference>
<proteinExistence type="predicted"/>
<comment type="caution">
    <text evidence="1">The sequence shown here is derived from an EMBL/GenBank/DDBJ whole genome shotgun (WGS) entry which is preliminary data.</text>
</comment>
<keyword evidence="2" id="KW-1185">Reference proteome</keyword>
<sequence>MPSYASYTNLPTIEMRNKYMNSDSVREALKKAGKRPADLARHMSISRQQLSNKLHDDTWNINDIARVAILTGGELGIVYPDGNTIRFTDDSIIVEQIRTLKKEHQKQKSIQAYLPKQKPDPIENEKAITISIETVANEIDNTVVEKSIDSSVKRQHCKKTSNQKQHNTQKPSMKSEQLSFFQDGESLFNNYK</sequence>